<evidence type="ECO:0000256" key="4">
    <source>
        <dbReference type="ARBA" id="ARBA00022792"/>
    </source>
</evidence>
<evidence type="ECO:0000256" key="3">
    <source>
        <dbReference type="ARBA" id="ARBA00022660"/>
    </source>
</evidence>
<dbReference type="Gene3D" id="3.30.830.10">
    <property type="entry name" value="Metalloenzyme, LuxS/M16 peptidase-like"/>
    <property type="match status" value="2"/>
</dbReference>
<evidence type="ECO:0000256" key="11">
    <source>
        <dbReference type="ARBA" id="ARBA00041372"/>
    </source>
</evidence>
<keyword evidence="8" id="KW-0472">Membrane</keyword>
<keyword evidence="3" id="KW-0679">Respiratory chain</keyword>
<dbReference type="STRING" id="329885.A0A4V5N954"/>
<reference evidence="14 15" key="1">
    <citation type="submission" date="2017-03" db="EMBL/GenBank/DDBJ databases">
        <title>Genomes of endolithic fungi from Antarctica.</title>
        <authorList>
            <person name="Coleine C."/>
            <person name="Masonjones S."/>
            <person name="Stajich J.E."/>
        </authorList>
    </citation>
    <scope>NUCLEOTIDE SEQUENCE [LARGE SCALE GENOMIC DNA]</scope>
    <source>
        <strain evidence="14 15">CCFEE 5311</strain>
    </source>
</reference>
<evidence type="ECO:0000256" key="6">
    <source>
        <dbReference type="ARBA" id="ARBA00022982"/>
    </source>
</evidence>
<gene>
    <name evidence="14" type="ORF">B0A54_04445</name>
</gene>
<name>A0A4V5N954_9PEZI</name>
<keyword evidence="2" id="KW-0813">Transport</keyword>
<evidence type="ECO:0000256" key="9">
    <source>
        <dbReference type="ARBA" id="ARBA00038146"/>
    </source>
</evidence>
<evidence type="ECO:0000313" key="14">
    <source>
        <dbReference type="EMBL" id="TKA45349.1"/>
    </source>
</evidence>
<dbReference type="Pfam" id="PF00675">
    <property type="entry name" value="Peptidase_M16"/>
    <property type="match status" value="1"/>
</dbReference>
<evidence type="ECO:0000256" key="10">
    <source>
        <dbReference type="ARBA" id="ARBA00040751"/>
    </source>
</evidence>
<evidence type="ECO:0000256" key="7">
    <source>
        <dbReference type="ARBA" id="ARBA00023128"/>
    </source>
</evidence>
<dbReference type="GO" id="GO:0005743">
    <property type="term" value="C:mitochondrial inner membrane"/>
    <property type="evidence" value="ECO:0007669"/>
    <property type="project" value="UniProtKB-SubCell"/>
</dbReference>
<dbReference type="Proteomes" id="UP000310066">
    <property type="component" value="Unassembled WGS sequence"/>
</dbReference>
<dbReference type="PANTHER" id="PTHR11851">
    <property type="entry name" value="METALLOPROTEASE"/>
    <property type="match status" value="1"/>
</dbReference>
<feature type="domain" description="Peptidase M16 C-terminal" evidence="13">
    <location>
        <begin position="194"/>
        <end position="370"/>
    </location>
</feature>
<evidence type="ECO:0000256" key="8">
    <source>
        <dbReference type="ARBA" id="ARBA00023136"/>
    </source>
</evidence>
<dbReference type="OrthoDB" id="6369905at2759"/>
<dbReference type="InterPro" id="IPR050361">
    <property type="entry name" value="MPP/UQCRC_Complex"/>
</dbReference>
<keyword evidence="6" id="KW-0249">Electron transport</keyword>
<accession>A0A4V5N954</accession>
<keyword evidence="5" id="KW-0809">Transit peptide</keyword>
<evidence type="ECO:0000259" key="13">
    <source>
        <dbReference type="Pfam" id="PF05193"/>
    </source>
</evidence>
<keyword evidence="4" id="KW-0999">Mitochondrion inner membrane</keyword>
<evidence type="ECO:0000256" key="1">
    <source>
        <dbReference type="ARBA" id="ARBA00004443"/>
    </source>
</evidence>
<sequence>MLSRSAFRQATRQSWLQQRRGMAAPASGSFQYQVGEAAGIKIASRDTSGPIGTIALVAQAGTRYETMPGLAEGLNKYAFKNTDRRTSLRIQRESELLGGSLISTHTRENLVTGAKFFRDDLPYFVELLAEVASQTSYRPHVMQEEVIPLVMMDHKKFLANTLDMALSSVHSLAFHRGLGNTIKPASSTPYTKYLTAESLEEYAQSAYAKSSFAIVGNGVDHAELSKWTNEFFGDARKSPLQQLTSPQSKYYGGEERISHGSGNSMVIAFSGSSSPTGASYKPEAAVLAALLGGQSAIKWSPGFSLLSKATQEAPNMHVATKSNIYTDAGLVTIAMDGSATDIRSTAGKVVEALKSVAQNISKEDFQKAKALAKFKELEYGQEPRAALELTGAGLVRDNKPYQIDDVAKSIDGVTEDKVKKLVKEALENKASVSAVGDLYLLPFAEELGLKV</sequence>
<evidence type="ECO:0000256" key="2">
    <source>
        <dbReference type="ARBA" id="ARBA00022448"/>
    </source>
</evidence>
<comment type="similarity">
    <text evidence="9">Belongs to the peptidase M16 family. UQCRC2/QCR2 subfamily.</text>
</comment>
<proteinExistence type="inferred from homology"/>
<keyword evidence="7" id="KW-0496">Mitochondrion</keyword>
<dbReference type="FunFam" id="3.30.830.10:FF:000039">
    <property type="entry name" value="Ubiquinol-cytochrome c reductase core subunit 2"/>
    <property type="match status" value="1"/>
</dbReference>
<dbReference type="PANTHER" id="PTHR11851:SF209">
    <property type="entry name" value="CYTOCHROME B-C1 COMPLEX SUBUNIT 2, MITOCHONDRIAL"/>
    <property type="match status" value="1"/>
</dbReference>
<evidence type="ECO:0000259" key="12">
    <source>
        <dbReference type="Pfam" id="PF00675"/>
    </source>
</evidence>
<dbReference type="InterPro" id="IPR011249">
    <property type="entry name" value="Metalloenz_LuxS/M16"/>
</dbReference>
<evidence type="ECO:0000313" key="15">
    <source>
        <dbReference type="Proteomes" id="UP000310066"/>
    </source>
</evidence>
<dbReference type="GO" id="GO:0046872">
    <property type="term" value="F:metal ion binding"/>
    <property type="evidence" value="ECO:0007669"/>
    <property type="project" value="InterPro"/>
</dbReference>
<dbReference type="EMBL" id="NAJP01000012">
    <property type="protein sequence ID" value="TKA45349.1"/>
    <property type="molecule type" value="Genomic_DNA"/>
</dbReference>
<dbReference type="SUPFAM" id="SSF63411">
    <property type="entry name" value="LuxS/MPP-like metallohydrolase"/>
    <property type="match status" value="2"/>
</dbReference>
<dbReference type="InterPro" id="IPR011765">
    <property type="entry name" value="Pept_M16_N"/>
</dbReference>
<comment type="caution">
    <text evidence="14">The sequence shown here is derived from an EMBL/GenBank/DDBJ whole genome shotgun (WGS) entry which is preliminary data.</text>
</comment>
<evidence type="ECO:0000256" key="5">
    <source>
        <dbReference type="ARBA" id="ARBA00022946"/>
    </source>
</evidence>
<dbReference type="AlphaFoldDB" id="A0A4V5N954"/>
<protein>
    <recommendedName>
        <fullName evidence="10">Cytochrome b-c1 complex subunit 2, mitochondrial</fullName>
    </recommendedName>
    <alternativeName>
        <fullName evidence="11">Core protein II</fullName>
    </alternativeName>
</protein>
<dbReference type="Pfam" id="PF05193">
    <property type="entry name" value="Peptidase_M16_C"/>
    <property type="match status" value="1"/>
</dbReference>
<dbReference type="InterPro" id="IPR007863">
    <property type="entry name" value="Peptidase_M16_C"/>
</dbReference>
<comment type="subcellular location">
    <subcellularLocation>
        <location evidence="1">Mitochondrion inner membrane</location>
        <topology evidence="1">Peripheral membrane protein</topology>
        <orientation evidence="1">Matrix side</orientation>
    </subcellularLocation>
</comment>
<organism evidence="14 15">
    <name type="scientific">Friedmanniomyces endolithicus</name>
    <dbReference type="NCBI Taxonomy" id="329885"/>
    <lineage>
        <taxon>Eukaryota</taxon>
        <taxon>Fungi</taxon>
        <taxon>Dikarya</taxon>
        <taxon>Ascomycota</taxon>
        <taxon>Pezizomycotina</taxon>
        <taxon>Dothideomycetes</taxon>
        <taxon>Dothideomycetidae</taxon>
        <taxon>Mycosphaerellales</taxon>
        <taxon>Teratosphaeriaceae</taxon>
        <taxon>Friedmanniomyces</taxon>
    </lineage>
</organism>
<dbReference type="FunFam" id="3.30.830.10:FF:000021">
    <property type="entry name" value="Cytochrome b-c1 complex subunit 2"/>
    <property type="match status" value="1"/>
</dbReference>
<feature type="domain" description="Peptidase M16 N-terminal" evidence="12">
    <location>
        <begin position="42"/>
        <end position="180"/>
    </location>
</feature>